<dbReference type="Pfam" id="PF02663">
    <property type="entry name" value="FmdE"/>
    <property type="match status" value="1"/>
</dbReference>
<dbReference type="Proteomes" id="UP000251842">
    <property type="component" value="Chromosome"/>
</dbReference>
<dbReference type="InterPro" id="IPR003814">
    <property type="entry name" value="FmdEsu_dom"/>
</dbReference>
<dbReference type="RefSeq" id="WP_112927028.1">
    <property type="nucleotide sequence ID" value="NZ_CP029556.1"/>
</dbReference>
<dbReference type="Gene3D" id="3.30.1330.130">
    <property type="match status" value="1"/>
</dbReference>
<protein>
    <recommendedName>
        <fullName evidence="1">Formylmethanofuran dehydrogenase subunit E domain-containing protein</fullName>
    </recommendedName>
</protein>
<dbReference type="SUPFAM" id="SSF143555">
    <property type="entry name" value="FwdE-like"/>
    <property type="match status" value="1"/>
</dbReference>
<accession>A0A344J705</accession>
<organism evidence="2 3">
    <name type="scientific">Solilutibacter oculi</name>
    <dbReference type="NCBI Taxonomy" id="2698682"/>
    <lineage>
        <taxon>Bacteria</taxon>
        <taxon>Pseudomonadati</taxon>
        <taxon>Pseudomonadota</taxon>
        <taxon>Gammaproteobacteria</taxon>
        <taxon>Lysobacterales</taxon>
        <taxon>Lysobacteraceae</taxon>
        <taxon>Solilutibacter</taxon>
    </lineage>
</organism>
<feature type="domain" description="Formylmethanofuran dehydrogenase subunit E" evidence="1">
    <location>
        <begin position="43"/>
        <end position="191"/>
    </location>
</feature>
<name>A0A344J705_9GAMM</name>
<dbReference type="OrthoDB" id="259311at2"/>
<sequence>MAFPAWFENAPAMRLHDGLAELLGAPADGILDYRYPDAVRLAGHSCPTVAGAYLAACAGLKALYGDAMPERGQIAVTLPDAEDAGVTGVIGQVMTLVTGAAAANGFHGLGGDHVRAGLLRYGDAGVKGVRMQRRDTGAMVEVDVDASTIQGHPKQRMLLAAIVQGQADDAQRREFGELWQDRVRRLLTVHADDPAVVTVRRIA</sequence>
<proteinExistence type="predicted"/>
<gene>
    <name evidence="2" type="ORF">DCD74_09080</name>
</gene>
<evidence type="ECO:0000259" key="1">
    <source>
        <dbReference type="Pfam" id="PF02663"/>
    </source>
</evidence>
<dbReference type="EMBL" id="CP029556">
    <property type="protein sequence ID" value="AXA84815.1"/>
    <property type="molecule type" value="Genomic_DNA"/>
</dbReference>
<dbReference type="AlphaFoldDB" id="A0A344J705"/>
<evidence type="ECO:0000313" key="2">
    <source>
        <dbReference type="EMBL" id="AXA84815.1"/>
    </source>
</evidence>
<dbReference type="KEGG" id="lue:DCD74_09080"/>
<evidence type="ECO:0000313" key="3">
    <source>
        <dbReference type="Proteomes" id="UP000251842"/>
    </source>
</evidence>
<keyword evidence="3" id="KW-1185">Reference proteome</keyword>
<reference evidence="3" key="1">
    <citation type="submission" date="2018-05" db="EMBL/GenBank/DDBJ databases">
        <title>Luteimonas pekinense sp. nov., isolated from human Meibomian gland secretions, Beijing, China.</title>
        <authorList>
            <person name="Wen T."/>
            <person name="Bai H."/>
            <person name="Lv H."/>
        </authorList>
    </citation>
    <scope>NUCLEOTIDE SEQUENCE [LARGE SCALE GENOMIC DNA]</scope>
    <source>
        <strain evidence="3">83-4</strain>
    </source>
</reference>